<name>A0A2P2J4A9_RHIMU</name>
<dbReference type="EMBL" id="GGEC01007831">
    <property type="protein sequence ID" value="MBW88314.1"/>
    <property type="molecule type" value="Transcribed_RNA"/>
</dbReference>
<dbReference type="AlphaFoldDB" id="A0A2P2J4A9"/>
<sequence length="27" mass="3153">MSFCLPTFMRKNGEYSSYGIYVPARFS</sequence>
<evidence type="ECO:0000313" key="1">
    <source>
        <dbReference type="EMBL" id="MBW88314.1"/>
    </source>
</evidence>
<organism evidence="1">
    <name type="scientific">Rhizophora mucronata</name>
    <name type="common">Asiatic mangrove</name>
    <dbReference type="NCBI Taxonomy" id="61149"/>
    <lineage>
        <taxon>Eukaryota</taxon>
        <taxon>Viridiplantae</taxon>
        <taxon>Streptophyta</taxon>
        <taxon>Embryophyta</taxon>
        <taxon>Tracheophyta</taxon>
        <taxon>Spermatophyta</taxon>
        <taxon>Magnoliopsida</taxon>
        <taxon>eudicotyledons</taxon>
        <taxon>Gunneridae</taxon>
        <taxon>Pentapetalae</taxon>
        <taxon>rosids</taxon>
        <taxon>fabids</taxon>
        <taxon>Malpighiales</taxon>
        <taxon>Rhizophoraceae</taxon>
        <taxon>Rhizophora</taxon>
    </lineage>
</organism>
<protein>
    <submittedName>
        <fullName evidence="1">Uncharacterized protein</fullName>
    </submittedName>
</protein>
<reference evidence="1" key="1">
    <citation type="submission" date="2018-02" db="EMBL/GenBank/DDBJ databases">
        <title>Rhizophora mucronata_Transcriptome.</title>
        <authorList>
            <person name="Meera S.P."/>
            <person name="Sreeshan A."/>
            <person name="Augustine A."/>
        </authorList>
    </citation>
    <scope>NUCLEOTIDE SEQUENCE</scope>
    <source>
        <tissue evidence="1">Leaf</tissue>
    </source>
</reference>
<accession>A0A2P2J4A9</accession>
<proteinExistence type="predicted"/>